<evidence type="ECO:0000313" key="1">
    <source>
        <dbReference type="EMBL" id="KIL66838.1"/>
    </source>
</evidence>
<name>A0A0C2XDC7_AMAMK</name>
<organism evidence="1 2">
    <name type="scientific">Amanita muscaria (strain Koide BX008)</name>
    <dbReference type="NCBI Taxonomy" id="946122"/>
    <lineage>
        <taxon>Eukaryota</taxon>
        <taxon>Fungi</taxon>
        <taxon>Dikarya</taxon>
        <taxon>Basidiomycota</taxon>
        <taxon>Agaricomycotina</taxon>
        <taxon>Agaricomycetes</taxon>
        <taxon>Agaricomycetidae</taxon>
        <taxon>Agaricales</taxon>
        <taxon>Pluteineae</taxon>
        <taxon>Amanitaceae</taxon>
        <taxon>Amanita</taxon>
    </lineage>
</organism>
<accession>A0A0C2XDC7</accession>
<protein>
    <submittedName>
        <fullName evidence="1">Uncharacterized protein</fullName>
    </submittedName>
</protein>
<evidence type="ECO:0000313" key="2">
    <source>
        <dbReference type="Proteomes" id="UP000054549"/>
    </source>
</evidence>
<keyword evidence="2" id="KW-1185">Reference proteome</keyword>
<dbReference type="HOGENOM" id="CLU_1932465_0_0_1"/>
<dbReference type="AlphaFoldDB" id="A0A0C2XDC7"/>
<reference evidence="1 2" key="1">
    <citation type="submission" date="2014-04" db="EMBL/GenBank/DDBJ databases">
        <title>Evolutionary Origins and Diversification of the Mycorrhizal Mutualists.</title>
        <authorList>
            <consortium name="DOE Joint Genome Institute"/>
            <consortium name="Mycorrhizal Genomics Consortium"/>
            <person name="Kohler A."/>
            <person name="Kuo A."/>
            <person name="Nagy L.G."/>
            <person name="Floudas D."/>
            <person name="Copeland A."/>
            <person name="Barry K.W."/>
            <person name="Cichocki N."/>
            <person name="Veneault-Fourrey C."/>
            <person name="LaButti K."/>
            <person name="Lindquist E.A."/>
            <person name="Lipzen A."/>
            <person name="Lundell T."/>
            <person name="Morin E."/>
            <person name="Murat C."/>
            <person name="Riley R."/>
            <person name="Ohm R."/>
            <person name="Sun H."/>
            <person name="Tunlid A."/>
            <person name="Henrissat B."/>
            <person name="Grigoriev I.V."/>
            <person name="Hibbett D.S."/>
            <person name="Martin F."/>
        </authorList>
    </citation>
    <scope>NUCLEOTIDE SEQUENCE [LARGE SCALE GENOMIC DNA]</scope>
    <source>
        <strain evidence="1 2">Koide BX008</strain>
    </source>
</reference>
<feature type="non-terminal residue" evidence="1">
    <location>
        <position position="131"/>
    </location>
</feature>
<gene>
    <name evidence="1" type="ORF">M378DRAFT_160354</name>
</gene>
<dbReference type="EMBL" id="KN818234">
    <property type="protein sequence ID" value="KIL66838.1"/>
    <property type="molecule type" value="Genomic_DNA"/>
</dbReference>
<sequence>MFRVYVGHCQHTFDECFTIRRYQGSNLEFGTPRLSLTAVRINANHHRHAATLPPFVNSCKHSCSIDSMTTDETMVLNSSYHVSNGKRSFRPMLSLVLREATPLPQVSQLVQTFYGASKLLRQGAEAYITNM</sequence>
<dbReference type="Proteomes" id="UP000054549">
    <property type="component" value="Unassembled WGS sequence"/>
</dbReference>
<proteinExistence type="predicted"/>
<dbReference type="InParanoid" id="A0A0C2XDC7"/>